<dbReference type="InterPro" id="IPR036121">
    <property type="entry name" value="ATPase_F1/V1/A1_a/bsu_N_sf"/>
</dbReference>
<evidence type="ECO:0000256" key="4">
    <source>
        <dbReference type="SAM" id="MobiDB-lite"/>
    </source>
</evidence>
<dbReference type="PANTHER" id="PTHR48082">
    <property type="entry name" value="ATP SYNTHASE SUBUNIT ALPHA, MITOCHONDRIAL"/>
    <property type="match status" value="1"/>
</dbReference>
<dbReference type="EMBL" id="JAVYJV010000008">
    <property type="protein sequence ID" value="KAK4364559.1"/>
    <property type="molecule type" value="Genomic_DNA"/>
</dbReference>
<dbReference type="AlphaFoldDB" id="A0AAE1S561"/>
<reference evidence="6" key="1">
    <citation type="submission" date="2023-12" db="EMBL/GenBank/DDBJ databases">
        <title>Genome assembly of Anisodus tanguticus.</title>
        <authorList>
            <person name="Wang Y.-J."/>
        </authorList>
    </citation>
    <scope>NUCLEOTIDE SEQUENCE</scope>
    <source>
        <strain evidence="6">KB-2021</strain>
        <tissue evidence="6">Leaf</tissue>
    </source>
</reference>
<evidence type="ECO:0000313" key="7">
    <source>
        <dbReference type="Proteomes" id="UP001291623"/>
    </source>
</evidence>
<name>A0AAE1S561_9SOLA</name>
<dbReference type="Proteomes" id="UP001291623">
    <property type="component" value="Unassembled WGS sequence"/>
</dbReference>
<sequence length="250" mass="26890">MHVAEAPMSRRPSAKGSHGSIGVVAKRSKRRGPKGGLLGLSKGRLSLGGKALSSSRRVQILLPRALSRRSYQVSEIREDLRMEWQHDGSFGGGLGLVDRGGRLEEGASVWTDLFGDLFGSGPSANSRGKLVPTNRPGTLPNPSELRNACLSREAGEMVEFAGGVKGIALNLENENVGIVVFGQGYAKGRWSMVWEYLLMEGGSQRSRAKTCEVKAPGIIELKSVHEPACKQRFKAVDSPVPMSVVVNKNL</sequence>
<dbReference type="PANTHER" id="PTHR48082:SF2">
    <property type="entry name" value="ATP SYNTHASE SUBUNIT ALPHA, MITOCHONDRIAL"/>
    <property type="match status" value="1"/>
</dbReference>
<feature type="domain" description="ATPase F1/V1/A1 complex alpha/beta subunit N-terminal" evidence="5">
    <location>
        <begin position="155"/>
        <end position="183"/>
    </location>
</feature>
<keyword evidence="3" id="KW-0406">Ion transport</keyword>
<evidence type="ECO:0000256" key="2">
    <source>
        <dbReference type="ARBA" id="ARBA00022448"/>
    </source>
</evidence>
<keyword evidence="2" id="KW-0813">Transport</keyword>
<dbReference type="Pfam" id="PF02874">
    <property type="entry name" value="ATP-synt_ab_N"/>
    <property type="match status" value="1"/>
</dbReference>
<protein>
    <recommendedName>
        <fullName evidence="5">ATPase F1/V1/A1 complex alpha/beta subunit N-terminal domain-containing protein</fullName>
    </recommendedName>
</protein>
<organism evidence="6 7">
    <name type="scientific">Anisodus tanguticus</name>
    <dbReference type="NCBI Taxonomy" id="243964"/>
    <lineage>
        <taxon>Eukaryota</taxon>
        <taxon>Viridiplantae</taxon>
        <taxon>Streptophyta</taxon>
        <taxon>Embryophyta</taxon>
        <taxon>Tracheophyta</taxon>
        <taxon>Spermatophyta</taxon>
        <taxon>Magnoliopsida</taxon>
        <taxon>eudicotyledons</taxon>
        <taxon>Gunneridae</taxon>
        <taxon>Pentapetalae</taxon>
        <taxon>asterids</taxon>
        <taxon>lamiids</taxon>
        <taxon>Solanales</taxon>
        <taxon>Solanaceae</taxon>
        <taxon>Solanoideae</taxon>
        <taxon>Hyoscyameae</taxon>
        <taxon>Anisodus</taxon>
    </lineage>
</organism>
<dbReference type="GO" id="GO:0005524">
    <property type="term" value="F:ATP binding"/>
    <property type="evidence" value="ECO:0007669"/>
    <property type="project" value="UniProtKB-KW"/>
</dbReference>
<dbReference type="Gene3D" id="2.40.30.20">
    <property type="match status" value="1"/>
</dbReference>
<gene>
    <name evidence="6" type="ORF">RND71_015917</name>
</gene>
<evidence type="ECO:0000259" key="5">
    <source>
        <dbReference type="Pfam" id="PF02874"/>
    </source>
</evidence>
<dbReference type="InterPro" id="IPR004100">
    <property type="entry name" value="ATPase_F1/V1/A1_a/bsu_N"/>
</dbReference>
<evidence type="ECO:0000256" key="1">
    <source>
        <dbReference type="ARBA" id="ARBA00008936"/>
    </source>
</evidence>
<accession>A0AAE1S561</accession>
<dbReference type="InterPro" id="IPR005294">
    <property type="entry name" value="ATP_synth_F1_asu"/>
</dbReference>
<proteinExistence type="inferred from homology"/>
<dbReference type="SUPFAM" id="SSF50615">
    <property type="entry name" value="N-terminal domain of alpha and beta subunits of F1 ATP synthase"/>
    <property type="match status" value="1"/>
</dbReference>
<dbReference type="GO" id="GO:0045259">
    <property type="term" value="C:proton-transporting ATP synthase complex"/>
    <property type="evidence" value="ECO:0007669"/>
    <property type="project" value="InterPro"/>
</dbReference>
<evidence type="ECO:0000313" key="6">
    <source>
        <dbReference type="EMBL" id="KAK4364559.1"/>
    </source>
</evidence>
<feature type="region of interest" description="Disordered" evidence="4">
    <location>
        <begin position="1"/>
        <end position="40"/>
    </location>
</feature>
<dbReference type="GO" id="GO:0043531">
    <property type="term" value="F:ADP binding"/>
    <property type="evidence" value="ECO:0007669"/>
    <property type="project" value="TreeGrafter"/>
</dbReference>
<evidence type="ECO:0000256" key="3">
    <source>
        <dbReference type="ARBA" id="ARBA00022781"/>
    </source>
</evidence>
<keyword evidence="7" id="KW-1185">Reference proteome</keyword>
<comment type="caution">
    <text evidence="6">The sequence shown here is derived from an EMBL/GenBank/DDBJ whole genome shotgun (WGS) entry which is preliminary data.</text>
</comment>
<dbReference type="InterPro" id="IPR023366">
    <property type="entry name" value="ATP_synth_asu-like_sf"/>
</dbReference>
<dbReference type="GO" id="GO:0046933">
    <property type="term" value="F:proton-transporting ATP synthase activity, rotational mechanism"/>
    <property type="evidence" value="ECO:0007669"/>
    <property type="project" value="InterPro"/>
</dbReference>
<keyword evidence="3" id="KW-0375">Hydrogen ion transport</keyword>
<comment type="similarity">
    <text evidence="1">Belongs to the ATPase alpha/beta chains family.</text>
</comment>